<keyword evidence="1" id="KW-0472">Membrane</keyword>
<accession>A0A2P6P2E1</accession>
<keyword evidence="1" id="KW-0812">Transmembrane</keyword>
<organism evidence="2 3">
    <name type="scientific">Rosa chinensis</name>
    <name type="common">China rose</name>
    <dbReference type="NCBI Taxonomy" id="74649"/>
    <lineage>
        <taxon>Eukaryota</taxon>
        <taxon>Viridiplantae</taxon>
        <taxon>Streptophyta</taxon>
        <taxon>Embryophyta</taxon>
        <taxon>Tracheophyta</taxon>
        <taxon>Spermatophyta</taxon>
        <taxon>Magnoliopsida</taxon>
        <taxon>eudicotyledons</taxon>
        <taxon>Gunneridae</taxon>
        <taxon>Pentapetalae</taxon>
        <taxon>rosids</taxon>
        <taxon>fabids</taxon>
        <taxon>Rosales</taxon>
        <taxon>Rosaceae</taxon>
        <taxon>Rosoideae</taxon>
        <taxon>Rosoideae incertae sedis</taxon>
        <taxon>Rosa</taxon>
    </lineage>
</organism>
<sequence length="141" mass="16140">MVTRGFYWIQWPTTGLAFLFLFVSSLSLSLSLLPSAQSTLSLLFIFFHPLRLRRFQNPSLCHPLHPQVSPHRWLSNWSRRSTVVETLSVANRFDATVFTPVISVPTQQASMLLALFAGEDGYRVEENDKCLMVYNIAYQSL</sequence>
<reference evidence="2 3" key="1">
    <citation type="journal article" date="2018" name="Nat. Genet.">
        <title>The Rosa genome provides new insights in the design of modern roses.</title>
        <authorList>
            <person name="Bendahmane M."/>
        </authorList>
    </citation>
    <scope>NUCLEOTIDE SEQUENCE [LARGE SCALE GENOMIC DNA]</scope>
    <source>
        <strain evidence="3">cv. Old Blush</strain>
    </source>
</reference>
<protein>
    <submittedName>
        <fullName evidence="2">Uncharacterized protein</fullName>
    </submittedName>
</protein>
<keyword evidence="1" id="KW-1133">Transmembrane helix</keyword>
<feature type="transmembrane region" description="Helical" evidence="1">
    <location>
        <begin position="16"/>
        <end position="47"/>
    </location>
</feature>
<dbReference type="EMBL" id="PDCK01000045">
    <property type="protein sequence ID" value="PRQ16092.1"/>
    <property type="molecule type" value="Genomic_DNA"/>
</dbReference>
<dbReference type="Proteomes" id="UP000238479">
    <property type="component" value="Chromosome 7"/>
</dbReference>
<name>A0A2P6P2E1_ROSCH</name>
<comment type="caution">
    <text evidence="2">The sequence shown here is derived from an EMBL/GenBank/DDBJ whole genome shotgun (WGS) entry which is preliminary data.</text>
</comment>
<keyword evidence="3" id="KW-1185">Reference proteome</keyword>
<proteinExistence type="predicted"/>
<dbReference type="Gramene" id="PRQ16092">
    <property type="protein sequence ID" value="PRQ16092"/>
    <property type="gene ID" value="RchiOBHm_Chr7g0180461"/>
</dbReference>
<gene>
    <name evidence="2" type="ORF">RchiOBHm_Chr7g0180461</name>
</gene>
<dbReference type="AlphaFoldDB" id="A0A2P6P2E1"/>
<evidence type="ECO:0000313" key="2">
    <source>
        <dbReference type="EMBL" id="PRQ16092.1"/>
    </source>
</evidence>
<evidence type="ECO:0000313" key="3">
    <source>
        <dbReference type="Proteomes" id="UP000238479"/>
    </source>
</evidence>
<evidence type="ECO:0000256" key="1">
    <source>
        <dbReference type="SAM" id="Phobius"/>
    </source>
</evidence>